<name>A0AAD5VRF6_9AGAR</name>
<keyword evidence="2" id="KW-0677">Repeat</keyword>
<comment type="caution">
    <text evidence="8">The sequence shown here is derived from an EMBL/GenBank/DDBJ whole genome shotgun (WGS) entry which is preliminary data.</text>
</comment>
<organism evidence="8 9">
    <name type="scientific">Leucocoprinus birnbaumii</name>
    <dbReference type="NCBI Taxonomy" id="56174"/>
    <lineage>
        <taxon>Eukaryota</taxon>
        <taxon>Fungi</taxon>
        <taxon>Dikarya</taxon>
        <taxon>Basidiomycota</taxon>
        <taxon>Agaricomycotina</taxon>
        <taxon>Agaricomycetes</taxon>
        <taxon>Agaricomycetidae</taxon>
        <taxon>Agaricales</taxon>
        <taxon>Agaricineae</taxon>
        <taxon>Agaricaceae</taxon>
        <taxon>Leucocoprinus</taxon>
    </lineage>
</organism>
<protein>
    <recommendedName>
        <fullName evidence="7">MYND-type domain-containing protein</fullName>
    </recommendedName>
</protein>
<dbReference type="Gene3D" id="6.10.140.2220">
    <property type="match status" value="1"/>
</dbReference>
<feature type="domain" description="MYND-type" evidence="7">
    <location>
        <begin position="144"/>
        <end position="173"/>
    </location>
</feature>
<dbReference type="Pfam" id="PF01753">
    <property type="entry name" value="zf-MYND"/>
    <property type="match status" value="1"/>
</dbReference>
<gene>
    <name evidence="8" type="ORF">NP233_g6206</name>
</gene>
<dbReference type="AlphaFoldDB" id="A0AAD5VRF6"/>
<keyword evidence="9" id="KW-1185">Reference proteome</keyword>
<dbReference type="Pfam" id="PF13424">
    <property type="entry name" value="TPR_12"/>
    <property type="match status" value="1"/>
</dbReference>
<dbReference type="PANTHER" id="PTHR45641:SF19">
    <property type="entry name" value="NEPHROCYSTIN-3"/>
    <property type="match status" value="1"/>
</dbReference>
<dbReference type="PANTHER" id="PTHR45641">
    <property type="entry name" value="TETRATRICOPEPTIDE REPEAT PROTEIN (AFU_ORTHOLOGUE AFUA_6G03870)"/>
    <property type="match status" value="1"/>
</dbReference>
<sequence length="175" mass="19184">MDPSIWNDVQIHPNVDGELFLAGAGLDDQALSLQKQGDYLGAEKVYLQALQLKLAGAGDDHITTAQTRNGLGELYIIMRKFDEAEDQLKRALAVFKAINSQTLDAPVTIENLAQVYEGKGDLQKALDTRLSGDPNRMVCSNTDCMRGYFKKGDLKTCSICKVTFYCGKDCQASAI</sequence>
<dbReference type="SUPFAM" id="SSF144232">
    <property type="entry name" value="HIT/MYND zinc finger-like"/>
    <property type="match status" value="1"/>
</dbReference>
<evidence type="ECO:0000256" key="3">
    <source>
        <dbReference type="ARBA" id="ARBA00022771"/>
    </source>
</evidence>
<proteinExistence type="predicted"/>
<evidence type="ECO:0000259" key="7">
    <source>
        <dbReference type="Pfam" id="PF01753"/>
    </source>
</evidence>
<dbReference type="InterPro" id="IPR019734">
    <property type="entry name" value="TPR_rpt"/>
</dbReference>
<evidence type="ECO:0000256" key="4">
    <source>
        <dbReference type="ARBA" id="ARBA00022803"/>
    </source>
</evidence>
<dbReference type="EMBL" id="JANIEX010000395">
    <property type="protein sequence ID" value="KAJ3567683.1"/>
    <property type="molecule type" value="Genomic_DNA"/>
</dbReference>
<evidence type="ECO:0000313" key="9">
    <source>
        <dbReference type="Proteomes" id="UP001213000"/>
    </source>
</evidence>
<evidence type="ECO:0000256" key="1">
    <source>
        <dbReference type="ARBA" id="ARBA00022723"/>
    </source>
</evidence>
<keyword evidence="4 6" id="KW-0802">TPR repeat</keyword>
<evidence type="ECO:0000256" key="6">
    <source>
        <dbReference type="PROSITE-ProRule" id="PRU00339"/>
    </source>
</evidence>
<keyword evidence="1" id="KW-0479">Metal-binding</keyword>
<evidence type="ECO:0000256" key="2">
    <source>
        <dbReference type="ARBA" id="ARBA00022737"/>
    </source>
</evidence>
<dbReference type="InterPro" id="IPR002893">
    <property type="entry name" value="Znf_MYND"/>
</dbReference>
<evidence type="ECO:0000313" key="8">
    <source>
        <dbReference type="EMBL" id="KAJ3567683.1"/>
    </source>
</evidence>
<feature type="repeat" description="TPR" evidence="6">
    <location>
        <begin position="65"/>
        <end position="98"/>
    </location>
</feature>
<dbReference type="PROSITE" id="PS50005">
    <property type="entry name" value="TPR"/>
    <property type="match status" value="1"/>
</dbReference>
<keyword evidence="5" id="KW-0862">Zinc</keyword>
<dbReference type="Proteomes" id="UP001213000">
    <property type="component" value="Unassembled WGS sequence"/>
</dbReference>
<dbReference type="GO" id="GO:0008270">
    <property type="term" value="F:zinc ion binding"/>
    <property type="evidence" value="ECO:0007669"/>
    <property type="project" value="UniProtKB-KW"/>
</dbReference>
<dbReference type="InterPro" id="IPR011990">
    <property type="entry name" value="TPR-like_helical_dom_sf"/>
</dbReference>
<dbReference type="SUPFAM" id="SSF48452">
    <property type="entry name" value="TPR-like"/>
    <property type="match status" value="1"/>
</dbReference>
<evidence type="ECO:0000256" key="5">
    <source>
        <dbReference type="ARBA" id="ARBA00022833"/>
    </source>
</evidence>
<keyword evidence="3" id="KW-0863">Zinc-finger</keyword>
<accession>A0AAD5VRF6</accession>
<reference evidence="8" key="1">
    <citation type="submission" date="2022-07" db="EMBL/GenBank/DDBJ databases">
        <title>Genome Sequence of Leucocoprinus birnbaumii.</title>
        <authorList>
            <person name="Buettner E."/>
        </authorList>
    </citation>
    <scope>NUCLEOTIDE SEQUENCE</scope>
    <source>
        <strain evidence="8">VT141</strain>
    </source>
</reference>
<dbReference type="Gene3D" id="1.25.40.10">
    <property type="entry name" value="Tetratricopeptide repeat domain"/>
    <property type="match status" value="1"/>
</dbReference>